<feature type="repeat" description="WD" evidence="1">
    <location>
        <begin position="57"/>
        <end position="88"/>
    </location>
</feature>
<dbReference type="RefSeq" id="WP_432705606.1">
    <property type="nucleotide sequence ID" value="NZ_BSTJ01000006.1"/>
</dbReference>
<protein>
    <recommendedName>
        <fullName evidence="4">WD40 repeat domain-containing protein</fullName>
    </recommendedName>
</protein>
<sequence length="93" mass="9879">MWNPATGEPIGNPLTGHAKPVRAVAFSPDGRLLATGSHDGTVRLWNPATGQLIGNPLMGHTKGVWAVAFSPDGRTLAVSSFDGNIRLWRQIPP</sequence>
<proteinExistence type="predicted"/>
<comment type="caution">
    <text evidence="2">The sequence shown here is derived from an EMBL/GenBank/DDBJ whole genome shotgun (WGS) entry which is preliminary data.</text>
</comment>
<dbReference type="PROSITE" id="PS50082">
    <property type="entry name" value="WD_REPEATS_2"/>
    <property type="match status" value="2"/>
</dbReference>
<dbReference type="PANTHER" id="PTHR19879">
    <property type="entry name" value="TRANSCRIPTION INITIATION FACTOR TFIID"/>
    <property type="match status" value="1"/>
</dbReference>
<dbReference type="SMART" id="SM00320">
    <property type="entry name" value="WD40"/>
    <property type="match status" value="2"/>
</dbReference>
<dbReference type="InterPro" id="IPR011047">
    <property type="entry name" value="Quinoprotein_ADH-like_sf"/>
</dbReference>
<evidence type="ECO:0000256" key="1">
    <source>
        <dbReference type="PROSITE-ProRule" id="PRU00221"/>
    </source>
</evidence>
<dbReference type="SUPFAM" id="SSF50998">
    <property type="entry name" value="Quinoprotein alcohol dehydrogenase-like"/>
    <property type="match status" value="1"/>
</dbReference>
<dbReference type="InterPro" id="IPR015943">
    <property type="entry name" value="WD40/YVTN_repeat-like_dom_sf"/>
</dbReference>
<evidence type="ECO:0000313" key="2">
    <source>
        <dbReference type="EMBL" id="GLY77066.1"/>
    </source>
</evidence>
<dbReference type="Gene3D" id="2.130.10.10">
    <property type="entry name" value="YVTN repeat-like/Quinoprotein amine dehydrogenase"/>
    <property type="match status" value="1"/>
</dbReference>
<feature type="repeat" description="WD" evidence="1">
    <location>
        <begin position="14"/>
        <end position="55"/>
    </location>
</feature>
<dbReference type="PANTHER" id="PTHR19879:SF9">
    <property type="entry name" value="TRANSCRIPTION INITIATION FACTOR TFIID SUBUNIT 5"/>
    <property type="match status" value="1"/>
</dbReference>
<dbReference type="Pfam" id="PF00400">
    <property type="entry name" value="WD40"/>
    <property type="match status" value="2"/>
</dbReference>
<dbReference type="EMBL" id="BSTJ01000006">
    <property type="protein sequence ID" value="GLY77066.1"/>
    <property type="molecule type" value="Genomic_DNA"/>
</dbReference>
<gene>
    <name evidence="2" type="ORF">Airi01_053330</name>
</gene>
<reference evidence="2" key="1">
    <citation type="submission" date="2023-03" db="EMBL/GenBank/DDBJ databases">
        <title>Actinoallomurus iriomotensis NBRC 103681.</title>
        <authorList>
            <person name="Ichikawa N."/>
            <person name="Sato H."/>
            <person name="Tonouchi N."/>
        </authorList>
    </citation>
    <scope>NUCLEOTIDE SEQUENCE</scope>
    <source>
        <strain evidence="2">NBRC 103681</strain>
    </source>
</reference>
<dbReference type="AlphaFoldDB" id="A0A9W6RJ61"/>
<evidence type="ECO:0008006" key="4">
    <source>
        <dbReference type="Google" id="ProtNLM"/>
    </source>
</evidence>
<name>A0A9W6RJ61_9ACTN</name>
<evidence type="ECO:0000313" key="3">
    <source>
        <dbReference type="Proteomes" id="UP001165135"/>
    </source>
</evidence>
<keyword evidence="1" id="KW-0853">WD repeat</keyword>
<dbReference type="PROSITE" id="PS50294">
    <property type="entry name" value="WD_REPEATS_REGION"/>
    <property type="match status" value="2"/>
</dbReference>
<accession>A0A9W6RJ61</accession>
<dbReference type="InterPro" id="IPR001680">
    <property type="entry name" value="WD40_rpt"/>
</dbReference>
<dbReference type="Proteomes" id="UP001165135">
    <property type="component" value="Unassembled WGS sequence"/>
</dbReference>
<organism evidence="2 3">
    <name type="scientific">Actinoallomurus iriomotensis</name>
    <dbReference type="NCBI Taxonomy" id="478107"/>
    <lineage>
        <taxon>Bacteria</taxon>
        <taxon>Bacillati</taxon>
        <taxon>Actinomycetota</taxon>
        <taxon>Actinomycetes</taxon>
        <taxon>Streptosporangiales</taxon>
        <taxon>Thermomonosporaceae</taxon>
        <taxon>Actinoallomurus</taxon>
    </lineage>
</organism>